<organism evidence="1">
    <name type="scientific">Arundo donax</name>
    <name type="common">Giant reed</name>
    <name type="synonym">Donax arundinaceus</name>
    <dbReference type="NCBI Taxonomy" id="35708"/>
    <lineage>
        <taxon>Eukaryota</taxon>
        <taxon>Viridiplantae</taxon>
        <taxon>Streptophyta</taxon>
        <taxon>Embryophyta</taxon>
        <taxon>Tracheophyta</taxon>
        <taxon>Spermatophyta</taxon>
        <taxon>Magnoliopsida</taxon>
        <taxon>Liliopsida</taxon>
        <taxon>Poales</taxon>
        <taxon>Poaceae</taxon>
        <taxon>PACMAD clade</taxon>
        <taxon>Arundinoideae</taxon>
        <taxon>Arundineae</taxon>
        <taxon>Arundo</taxon>
    </lineage>
</organism>
<protein>
    <submittedName>
        <fullName evidence="1">Uncharacterized protein</fullName>
    </submittedName>
</protein>
<reference evidence="1" key="2">
    <citation type="journal article" date="2015" name="Data Brief">
        <title>Shoot transcriptome of the giant reed, Arundo donax.</title>
        <authorList>
            <person name="Barrero R.A."/>
            <person name="Guerrero F.D."/>
            <person name="Moolhuijzen P."/>
            <person name="Goolsby J.A."/>
            <person name="Tidwell J."/>
            <person name="Bellgard S.E."/>
            <person name="Bellgard M.I."/>
        </authorList>
    </citation>
    <scope>NUCLEOTIDE SEQUENCE</scope>
    <source>
        <tissue evidence="1">Shoot tissue taken approximately 20 cm above the soil surface</tissue>
    </source>
</reference>
<evidence type="ECO:0000313" key="1">
    <source>
        <dbReference type="EMBL" id="JAD89138.1"/>
    </source>
</evidence>
<accession>A0A0A9DR39</accession>
<dbReference type="AlphaFoldDB" id="A0A0A9DR39"/>
<dbReference type="EMBL" id="GBRH01208757">
    <property type="protein sequence ID" value="JAD89138.1"/>
    <property type="molecule type" value="Transcribed_RNA"/>
</dbReference>
<sequence length="33" mass="3749">MHLSVACQKQEKNGLPLPYDINFRKGKTTNDVC</sequence>
<reference evidence="1" key="1">
    <citation type="submission" date="2014-09" db="EMBL/GenBank/DDBJ databases">
        <authorList>
            <person name="Magalhaes I.L.F."/>
            <person name="Oliveira U."/>
            <person name="Santos F.R."/>
            <person name="Vidigal T.H.D.A."/>
            <person name="Brescovit A.D."/>
            <person name="Santos A.J."/>
        </authorList>
    </citation>
    <scope>NUCLEOTIDE SEQUENCE</scope>
    <source>
        <tissue evidence="1">Shoot tissue taken approximately 20 cm above the soil surface</tissue>
    </source>
</reference>
<name>A0A0A9DR39_ARUDO</name>
<proteinExistence type="predicted"/>